<comment type="caution">
    <text evidence="2">The sequence shown here is derived from an EMBL/GenBank/DDBJ whole genome shotgun (WGS) entry which is preliminary data.</text>
</comment>
<feature type="domain" description="FAD-binding FR-type" evidence="1">
    <location>
        <begin position="19"/>
        <end position="206"/>
    </location>
</feature>
<evidence type="ECO:0000313" key="2">
    <source>
        <dbReference type="EMBL" id="MCF8590490.1"/>
    </source>
</evidence>
<organism evidence="2 3">
    <name type="scientific">Gordonia liuliyuniae</name>
    <dbReference type="NCBI Taxonomy" id="2911517"/>
    <lineage>
        <taxon>Bacteria</taxon>
        <taxon>Bacillati</taxon>
        <taxon>Actinomycetota</taxon>
        <taxon>Actinomycetes</taxon>
        <taxon>Mycobacteriales</taxon>
        <taxon>Gordoniaceae</taxon>
        <taxon>Gordonia</taxon>
    </lineage>
</organism>
<protein>
    <submittedName>
        <fullName evidence="2">Siderophore-interacting protein</fullName>
    </submittedName>
</protein>
<keyword evidence="3" id="KW-1185">Reference proteome</keyword>
<dbReference type="InterPro" id="IPR007037">
    <property type="entry name" value="SIP_rossman_dom"/>
</dbReference>
<dbReference type="Gene3D" id="3.40.50.80">
    <property type="entry name" value="Nucleotide-binding domain of ferredoxin-NADP reductase (FNR) module"/>
    <property type="match status" value="1"/>
</dbReference>
<sequence>MSVDSKTDDSNTVVEEGAYVIGRARVGLVEPVSPNFVRITFVGDDVDRLGNPGQTFDQRIKVIFPPSSGVLPELAGGDDWYQRWLEIPEDRRGAIRTYSVRDLRVADDGTTELVVDFVLHMAPGATGPASSWASRASADDEVMLVAPRRGRLDGGGLEYRPGDSGSVLLAGDETAAPAIARILEDAPADLRGTAFIEVPTGADVLPCAAPAGVSVHWLARDGADHGERLRPAVLDHLGAADSADDADVDENPDDPMVWETPVFSNLGEDVGPEPAPGERYYWIAGESKVVTGLRRHLVKELGIARSQVAFMGYWRHGVAMKG</sequence>
<proteinExistence type="predicted"/>
<gene>
    <name evidence="2" type="ORF">L5G33_18700</name>
</gene>
<dbReference type="InterPro" id="IPR017938">
    <property type="entry name" value="Riboflavin_synthase-like_b-brl"/>
</dbReference>
<dbReference type="RefSeq" id="WP_236999687.1">
    <property type="nucleotide sequence ID" value="NZ_JAKKOR010000014.1"/>
</dbReference>
<reference evidence="2 3" key="1">
    <citation type="submission" date="2022-01" db="EMBL/GenBank/DDBJ databases">
        <authorList>
            <person name="Huang Y."/>
        </authorList>
    </citation>
    <scope>NUCLEOTIDE SEQUENCE [LARGE SCALE GENOMIC DNA]</scope>
    <source>
        <strain evidence="2 3">HY366</strain>
    </source>
</reference>
<dbReference type="Proteomes" id="UP001200110">
    <property type="component" value="Unassembled WGS sequence"/>
</dbReference>
<dbReference type="Pfam" id="PF04954">
    <property type="entry name" value="SIP"/>
    <property type="match status" value="1"/>
</dbReference>
<dbReference type="InterPro" id="IPR039374">
    <property type="entry name" value="SIP_fam"/>
</dbReference>
<dbReference type="PANTHER" id="PTHR30157:SF0">
    <property type="entry name" value="NADPH-DEPENDENT FERRIC-CHELATE REDUCTASE"/>
    <property type="match status" value="1"/>
</dbReference>
<dbReference type="EMBL" id="JAKKOR010000014">
    <property type="protein sequence ID" value="MCF8590490.1"/>
    <property type="molecule type" value="Genomic_DNA"/>
</dbReference>
<dbReference type="InterPro" id="IPR017927">
    <property type="entry name" value="FAD-bd_FR_type"/>
</dbReference>
<dbReference type="InterPro" id="IPR039261">
    <property type="entry name" value="FNR_nucleotide-bd"/>
</dbReference>
<dbReference type="SUPFAM" id="SSF63380">
    <property type="entry name" value="Riboflavin synthase domain-like"/>
    <property type="match status" value="1"/>
</dbReference>
<dbReference type="InterPro" id="IPR013113">
    <property type="entry name" value="SIP_FAD-bd"/>
</dbReference>
<dbReference type="Pfam" id="PF08021">
    <property type="entry name" value="FAD_binding_9"/>
    <property type="match status" value="1"/>
</dbReference>
<dbReference type="PANTHER" id="PTHR30157">
    <property type="entry name" value="FERRIC REDUCTASE, NADPH-DEPENDENT"/>
    <property type="match status" value="1"/>
</dbReference>
<dbReference type="PROSITE" id="PS51384">
    <property type="entry name" value="FAD_FR"/>
    <property type="match status" value="1"/>
</dbReference>
<evidence type="ECO:0000313" key="3">
    <source>
        <dbReference type="Proteomes" id="UP001200110"/>
    </source>
</evidence>
<accession>A0ABS9IY36</accession>
<dbReference type="CDD" id="cd06193">
    <property type="entry name" value="siderophore_interacting"/>
    <property type="match status" value="1"/>
</dbReference>
<name>A0ABS9IY36_9ACTN</name>
<evidence type="ECO:0000259" key="1">
    <source>
        <dbReference type="PROSITE" id="PS51384"/>
    </source>
</evidence>
<dbReference type="Gene3D" id="2.40.30.10">
    <property type="entry name" value="Translation factors"/>
    <property type="match status" value="1"/>
</dbReference>